<dbReference type="GO" id="GO:0008270">
    <property type="term" value="F:zinc ion binding"/>
    <property type="evidence" value="ECO:0007669"/>
    <property type="project" value="InterPro"/>
</dbReference>
<dbReference type="RefSeq" id="WP_089198555.1">
    <property type="nucleotide sequence ID" value="NZ_NHRJ02000001.1"/>
</dbReference>
<dbReference type="CDD" id="cd08235">
    <property type="entry name" value="iditol_2_DH_like"/>
    <property type="match status" value="1"/>
</dbReference>
<feature type="domain" description="Enoyl reductase (ER)" evidence="5">
    <location>
        <begin position="8"/>
        <end position="343"/>
    </location>
</feature>
<dbReference type="OrthoDB" id="9777057at2"/>
<comment type="cofactor">
    <cofactor evidence="4">
        <name>Zn(2+)</name>
        <dbReference type="ChEBI" id="CHEBI:29105"/>
    </cofactor>
</comment>
<keyword evidence="1 4" id="KW-0479">Metal-binding</keyword>
<sequence>MKAAVFYGPGNMQLEEVEQPPITADAVLVKINVSAVCGTDVRIFDGKKTKGVRVPSVIGHEMAGTVQQVGANVAGFAAGDRVGVIPVIPCGKCHYCLSNRENACANRTAIGYEFDGGFAEYVRIPGTALAAGNLVKIPAHVDFEQAVIAEPLACCINGNRKSNIQLNDTVVVIGAGPIGLMHVQLAKLSGASKIIVSELLEHRLDKALEAGATTVVHSGKESLYDVVMRETDGIGADAVIMAIGIPQIVNDGLKLARKGGTVNLFAGFTHGVMSEMDPNLIHYNELVVIGTTASTRADYHKAMSLIAAGLINTQVITTEGYTLDTIQQAILDVKTGKGMKSVIRMG</sequence>
<gene>
    <name evidence="6" type="ORF">CBW46_003225</name>
</gene>
<evidence type="ECO:0000256" key="4">
    <source>
        <dbReference type="RuleBase" id="RU361277"/>
    </source>
</evidence>
<dbReference type="Gene3D" id="3.40.50.720">
    <property type="entry name" value="NAD(P)-binding Rossmann-like Domain"/>
    <property type="match status" value="1"/>
</dbReference>
<evidence type="ECO:0000256" key="3">
    <source>
        <dbReference type="ARBA" id="ARBA00023002"/>
    </source>
</evidence>
<dbReference type="InterPro" id="IPR013154">
    <property type="entry name" value="ADH-like_N"/>
</dbReference>
<dbReference type="SUPFAM" id="SSF51735">
    <property type="entry name" value="NAD(P)-binding Rossmann-fold domains"/>
    <property type="match status" value="1"/>
</dbReference>
<keyword evidence="2 4" id="KW-0862">Zinc</keyword>
<accession>A0A2W1NE40</accession>
<dbReference type="AlphaFoldDB" id="A0A2W1NE40"/>
<keyword evidence="7" id="KW-1185">Reference proteome</keyword>
<evidence type="ECO:0000313" key="7">
    <source>
        <dbReference type="Proteomes" id="UP000214746"/>
    </source>
</evidence>
<dbReference type="InterPro" id="IPR020843">
    <property type="entry name" value="ER"/>
</dbReference>
<dbReference type="InterPro" id="IPR002328">
    <property type="entry name" value="ADH_Zn_CS"/>
</dbReference>
<name>A0A2W1NE40_PAEXE</name>
<proteinExistence type="inferred from homology"/>
<comment type="caution">
    <text evidence="6">The sequence shown here is derived from an EMBL/GenBank/DDBJ whole genome shotgun (WGS) entry which is preliminary data.</text>
</comment>
<keyword evidence="3" id="KW-0560">Oxidoreductase</keyword>
<dbReference type="PANTHER" id="PTHR43401">
    <property type="entry name" value="L-THREONINE 3-DEHYDROGENASE"/>
    <property type="match status" value="1"/>
</dbReference>
<dbReference type="GO" id="GO:0016491">
    <property type="term" value="F:oxidoreductase activity"/>
    <property type="evidence" value="ECO:0007669"/>
    <property type="project" value="UniProtKB-KW"/>
</dbReference>
<reference evidence="6" key="1">
    <citation type="submission" date="2018-06" db="EMBL/GenBank/DDBJ databases">
        <title>Paenibacillus xerothermodurans sp. nov. an extremely dry heat resistant spore forming bacterium isolated from the soil of Cape Canaveral, Florida.</title>
        <authorList>
            <person name="Seuylemezian A."/>
            <person name="Kaur N."/>
            <person name="Patil P."/>
            <person name="Patil P."/>
            <person name="Mayilraj S."/>
            <person name="Vaishampayan P."/>
        </authorList>
    </citation>
    <scope>NUCLEOTIDE SEQUENCE [LARGE SCALE GENOMIC DNA]</scope>
    <source>
        <strain evidence="6">ATCC 27380</strain>
    </source>
</reference>
<protein>
    <submittedName>
        <fullName evidence="6">Threonine dehydrogenase</fullName>
    </submittedName>
</protein>
<evidence type="ECO:0000256" key="2">
    <source>
        <dbReference type="ARBA" id="ARBA00022833"/>
    </source>
</evidence>
<dbReference type="EMBL" id="NHRJ02000001">
    <property type="protein sequence ID" value="PZE22787.1"/>
    <property type="molecule type" value="Genomic_DNA"/>
</dbReference>
<dbReference type="SUPFAM" id="SSF50129">
    <property type="entry name" value="GroES-like"/>
    <property type="match status" value="1"/>
</dbReference>
<dbReference type="InterPro" id="IPR013149">
    <property type="entry name" value="ADH-like_C"/>
</dbReference>
<evidence type="ECO:0000259" key="5">
    <source>
        <dbReference type="SMART" id="SM00829"/>
    </source>
</evidence>
<dbReference type="InterPro" id="IPR050129">
    <property type="entry name" value="Zn_alcohol_dh"/>
</dbReference>
<dbReference type="InterPro" id="IPR036291">
    <property type="entry name" value="NAD(P)-bd_dom_sf"/>
</dbReference>
<dbReference type="SMART" id="SM00829">
    <property type="entry name" value="PKS_ER"/>
    <property type="match status" value="1"/>
</dbReference>
<dbReference type="Pfam" id="PF08240">
    <property type="entry name" value="ADH_N"/>
    <property type="match status" value="1"/>
</dbReference>
<dbReference type="PANTHER" id="PTHR43401:SF2">
    <property type="entry name" value="L-THREONINE 3-DEHYDROGENASE"/>
    <property type="match status" value="1"/>
</dbReference>
<organism evidence="6 7">
    <name type="scientific">Paenibacillus xerothermodurans</name>
    <dbReference type="NCBI Taxonomy" id="1977292"/>
    <lineage>
        <taxon>Bacteria</taxon>
        <taxon>Bacillati</taxon>
        <taxon>Bacillota</taxon>
        <taxon>Bacilli</taxon>
        <taxon>Bacillales</taxon>
        <taxon>Paenibacillaceae</taxon>
        <taxon>Paenibacillus</taxon>
    </lineage>
</organism>
<dbReference type="Gene3D" id="3.90.180.10">
    <property type="entry name" value="Medium-chain alcohol dehydrogenases, catalytic domain"/>
    <property type="match status" value="1"/>
</dbReference>
<comment type="similarity">
    <text evidence="4">Belongs to the zinc-containing alcohol dehydrogenase family.</text>
</comment>
<dbReference type="PROSITE" id="PS00059">
    <property type="entry name" value="ADH_ZINC"/>
    <property type="match status" value="1"/>
</dbReference>
<dbReference type="Proteomes" id="UP000214746">
    <property type="component" value="Unassembled WGS sequence"/>
</dbReference>
<dbReference type="Pfam" id="PF00107">
    <property type="entry name" value="ADH_zinc_N"/>
    <property type="match status" value="1"/>
</dbReference>
<evidence type="ECO:0000256" key="1">
    <source>
        <dbReference type="ARBA" id="ARBA00022723"/>
    </source>
</evidence>
<dbReference type="InterPro" id="IPR011032">
    <property type="entry name" value="GroES-like_sf"/>
</dbReference>
<evidence type="ECO:0000313" key="6">
    <source>
        <dbReference type="EMBL" id="PZE22787.1"/>
    </source>
</evidence>